<dbReference type="SUPFAM" id="SSF49447">
    <property type="entry name" value="Second domain of Mu2 adaptin subunit (ap50) of ap2 adaptor"/>
    <property type="match status" value="1"/>
</dbReference>
<dbReference type="PANTHER" id="PTHR12695:SF2">
    <property type="entry name" value="GENERAL TRANSCRIPTION FACTOR IIH SUBUNIT 2-RELATED"/>
    <property type="match status" value="1"/>
</dbReference>
<dbReference type="InterPro" id="IPR036168">
    <property type="entry name" value="AP2_Mu_C_sf"/>
</dbReference>
<dbReference type="EMBL" id="ASPP01026355">
    <property type="protein sequence ID" value="ETO07233.1"/>
    <property type="molecule type" value="Genomic_DNA"/>
</dbReference>
<dbReference type="GO" id="GO:0006289">
    <property type="term" value="P:nucleotide-excision repair"/>
    <property type="evidence" value="ECO:0007669"/>
    <property type="project" value="TreeGrafter"/>
</dbReference>
<organism evidence="2 3">
    <name type="scientific">Reticulomyxa filosa</name>
    <dbReference type="NCBI Taxonomy" id="46433"/>
    <lineage>
        <taxon>Eukaryota</taxon>
        <taxon>Sar</taxon>
        <taxon>Rhizaria</taxon>
        <taxon>Retaria</taxon>
        <taxon>Foraminifera</taxon>
        <taxon>Monothalamids</taxon>
        <taxon>Reticulomyxidae</taxon>
        <taxon>Reticulomyxa</taxon>
    </lineage>
</organism>
<dbReference type="InterPro" id="IPR036465">
    <property type="entry name" value="vWFA_dom_sf"/>
</dbReference>
<dbReference type="InterPro" id="IPR007198">
    <property type="entry name" value="Ssl1-like"/>
</dbReference>
<proteinExistence type="predicted"/>
<dbReference type="Pfam" id="PF04056">
    <property type="entry name" value="Ssl1"/>
    <property type="match status" value="1"/>
</dbReference>
<gene>
    <name evidence="2" type="ORF">RFI_30160</name>
</gene>
<evidence type="ECO:0000259" key="1">
    <source>
        <dbReference type="Pfam" id="PF04056"/>
    </source>
</evidence>
<sequence length="184" mass="20879">MQIPIHGSREILVLYVCIYNLINNPYIKLITGSLSTVDPDDIFYTIKSLKQYKISVHILSLSAELNILKMVSEATNGDFNVILDEQHFKECLLAEVRAKEKGSPGIKKKMSDKSGIELQDATFHKALRLTRYDQDKTIMFTPPMESVNSWHTASTKSPCHSLFNTKSMKDEETVSSTILRLIQI</sequence>
<evidence type="ECO:0000313" key="2">
    <source>
        <dbReference type="EMBL" id="ETO07233.1"/>
    </source>
</evidence>
<dbReference type="GO" id="GO:0006357">
    <property type="term" value="P:regulation of transcription by RNA polymerase II"/>
    <property type="evidence" value="ECO:0007669"/>
    <property type="project" value="TreeGrafter"/>
</dbReference>
<dbReference type="Proteomes" id="UP000023152">
    <property type="component" value="Unassembled WGS sequence"/>
</dbReference>
<reference evidence="2 3" key="1">
    <citation type="journal article" date="2013" name="Curr. Biol.">
        <title>The Genome of the Foraminiferan Reticulomyxa filosa.</title>
        <authorList>
            <person name="Glockner G."/>
            <person name="Hulsmann N."/>
            <person name="Schleicher M."/>
            <person name="Noegel A.A."/>
            <person name="Eichinger L."/>
            <person name="Gallinger C."/>
            <person name="Pawlowski J."/>
            <person name="Sierra R."/>
            <person name="Euteneuer U."/>
            <person name="Pillet L."/>
            <person name="Moustafa A."/>
            <person name="Platzer M."/>
            <person name="Groth M."/>
            <person name="Szafranski K."/>
            <person name="Schliwa M."/>
        </authorList>
    </citation>
    <scope>NUCLEOTIDE SEQUENCE [LARGE SCALE GENOMIC DNA]</scope>
</reference>
<dbReference type="AlphaFoldDB" id="X6LZ72"/>
<protein>
    <recommendedName>
        <fullName evidence="1">Ssl1-like domain-containing protein</fullName>
    </recommendedName>
</protein>
<dbReference type="PANTHER" id="PTHR12695">
    <property type="entry name" value="GENERAL TRANSCRIPTION FACTOR IIH SUBUNIT 2"/>
    <property type="match status" value="1"/>
</dbReference>
<keyword evidence="3" id="KW-1185">Reference proteome</keyword>
<accession>X6LZ72</accession>
<feature type="domain" description="Ssl1-like" evidence="1">
    <location>
        <begin position="28"/>
        <end position="97"/>
    </location>
</feature>
<dbReference type="Gene3D" id="2.60.40.1170">
    <property type="entry name" value="Mu homology domain, subdomain B"/>
    <property type="match status" value="1"/>
</dbReference>
<comment type="caution">
    <text evidence="2">The sequence shown here is derived from an EMBL/GenBank/DDBJ whole genome shotgun (WGS) entry which is preliminary data.</text>
</comment>
<evidence type="ECO:0000313" key="3">
    <source>
        <dbReference type="Proteomes" id="UP000023152"/>
    </source>
</evidence>
<dbReference type="GO" id="GO:0005675">
    <property type="term" value="C:transcription factor TFIIH holo complex"/>
    <property type="evidence" value="ECO:0007669"/>
    <property type="project" value="TreeGrafter"/>
</dbReference>
<dbReference type="Gene3D" id="3.40.50.410">
    <property type="entry name" value="von Willebrand factor, type A domain"/>
    <property type="match status" value="1"/>
</dbReference>
<name>X6LZ72_RETFI</name>